<dbReference type="EMBL" id="CM039438">
    <property type="protein sequence ID" value="KAI4300109.1"/>
    <property type="molecule type" value="Genomic_DNA"/>
</dbReference>
<evidence type="ECO:0000313" key="1">
    <source>
        <dbReference type="EMBL" id="KAI4300109.1"/>
    </source>
</evidence>
<comment type="caution">
    <text evidence="1">The sequence shown here is derived from an EMBL/GenBank/DDBJ whole genome shotgun (WGS) entry which is preliminary data.</text>
</comment>
<protein>
    <submittedName>
        <fullName evidence="1">Uncharacterized protein</fullName>
    </submittedName>
</protein>
<reference evidence="1 2" key="1">
    <citation type="journal article" date="2022" name="DNA Res.">
        <title>Chromosomal-level genome assembly of the orchid tree Bauhinia variegata (Leguminosae; Cercidoideae) supports the allotetraploid origin hypothesis of Bauhinia.</title>
        <authorList>
            <person name="Zhong Y."/>
            <person name="Chen Y."/>
            <person name="Zheng D."/>
            <person name="Pang J."/>
            <person name="Liu Y."/>
            <person name="Luo S."/>
            <person name="Meng S."/>
            <person name="Qian L."/>
            <person name="Wei D."/>
            <person name="Dai S."/>
            <person name="Zhou R."/>
        </authorList>
    </citation>
    <scope>NUCLEOTIDE SEQUENCE [LARGE SCALE GENOMIC DNA]</scope>
    <source>
        <strain evidence="1">BV-YZ2020</strain>
    </source>
</reference>
<evidence type="ECO:0000313" key="2">
    <source>
        <dbReference type="Proteomes" id="UP000828941"/>
    </source>
</evidence>
<sequence length="1094" mass="122120">MVVELIIVLTKAFPGPTKESVEDRVAELSKREELLWLLTHAKTKPQHDASIHIFSPRRSLRHVRSRRYSGELAATLPPECQFPLTVLPVYYLSAVEMNGVQNRKFHNIEKPFPGCLGRMVNLFDLTAGVTGNRLLADKPHHDASSLSRSQSDVARITSPFGDQIEDKLIVSDLTRTSSKRKINGTPIKMLIDQEMSKEIDSKHNPPNVVAKLMGLEALPQEDPNLALQRSHRKDYSLHTCGHSEIPFEYWQHEDRFMDKEMLHEVHKSPEQIDYKDIYEIWRHSQRTSCTRDNSPERGWTEDVNGKKMALIRQKFMEAKRLSTDERLRQSREFNEALEVLSSNKDLLIRFLDSQNLYELQSTPPPETKRITVLKPSKMVDNGKSSLQGKNEKQIKRPSGVAQVAVWDEKNPGYCPASQKAGEYPVQATRIVVLKPSSGKTREIKAVASPTPSTPQHMQSGNIYLGAEDAGVLEPRKVAKEITQEVHENVMGHQRDEPLYSSVFSNGYTGDESSFNKSDNEYAAGNFSELEVTSPSPKHSWDYINQCGSPYSPSSFSRASCSPESSVCREAKKRLSERWAMMASNKGPQEQRHLRRSSTLGEMLALSDIKKSVTSEAETLNKDQEFKESASCSSKFNEEICVGSSPKNLPRSKSLPVSSTVYETGLSVEVCDFEAGKAHGSKELLKAKSTKSSFKGKVTSLFFSRNKKSNKEKSSLSQCQNDSQSTITETSVSPANSPENLRDDASQSFSIGAFGECLLPALYESSGKNYSDSGSKGQQGAISLEHGFTVSKPIVSGISSENQDQPSPISVLDPAFEEYDNAAQESFHCMKDGQRGTWGALKSNLIDKSPPIESIARTLSWDDSCAEVVSPYPLKPLMVSLDTKVEEQDWLVFVQKLLSAAGLDDQVQCDSFYSRWHSLDSPLDPSLRDKYANLSDKEPLPEAKRRQRRSNQKLIFDCVNAALVEITGFGSEKNVIGKMCSGNHKRLPEGASPLLADLIVAQMKELLSSGMRSVWGDCGDGNSLDLERFVRREVVGRGWVELTELEMDNLGEEIERNLLQELVDEAVVDLTARGMEDTIQKQGRWVFSLPLTGFG</sequence>
<accession>A0ACB9KRW6</accession>
<gene>
    <name evidence="1" type="ORF">L6164_033523</name>
</gene>
<keyword evidence="2" id="KW-1185">Reference proteome</keyword>
<organism evidence="1 2">
    <name type="scientific">Bauhinia variegata</name>
    <name type="common">Purple orchid tree</name>
    <name type="synonym">Phanera variegata</name>
    <dbReference type="NCBI Taxonomy" id="167791"/>
    <lineage>
        <taxon>Eukaryota</taxon>
        <taxon>Viridiplantae</taxon>
        <taxon>Streptophyta</taxon>
        <taxon>Embryophyta</taxon>
        <taxon>Tracheophyta</taxon>
        <taxon>Spermatophyta</taxon>
        <taxon>Magnoliopsida</taxon>
        <taxon>eudicotyledons</taxon>
        <taxon>Gunneridae</taxon>
        <taxon>Pentapetalae</taxon>
        <taxon>rosids</taxon>
        <taxon>fabids</taxon>
        <taxon>Fabales</taxon>
        <taxon>Fabaceae</taxon>
        <taxon>Cercidoideae</taxon>
        <taxon>Cercideae</taxon>
        <taxon>Bauhiniinae</taxon>
        <taxon>Bauhinia</taxon>
    </lineage>
</organism>
<proteinExistence type="predicted"/>
<name>A0ACB9KRW6_BAUVA</name>
<dbReference type="Proteomes" id="UP000828941">
    <property type="component" value="Chromosome 13"/>
</dbReference>